<evidence type="ECO:0000313" key="4">
    <source>
        <dbReference type="EMBL" id="EET89811.1"/>
    </source>
</evidence>
<evidence type="ECO:0000259" key="3">
    <source>
        <dbReference type="Pfam" id="PF00828"/>
    </source>
</evidence>
<dbReference type="Pfam" id="PF00828">
    <property type="entry name" value="Ribosomal_L27A"/>
    <property type="match status" value="1"/>
</dbReference>
<dbReference type="GO" id="GO:1990904">
    <property type="term" value="C:ribonucleoprotein complex"/>
    <property type="evidence" value="ECO:0007669"/>
    <property type="project" value="UniProtKB-KW"/>
</dbReference>
<organism evidence="4 5">
    <name type="scientific">Candidatus Micrarchaeum acidiphilum ARMAN-2</name>
    <dbReference type="NCBI Taxonomy" id="425595"/>
    <lineage>
        <taxon>Archaea</taxon>
        <taxon>Candidatus Micrarchaeota</taxon>
        <taxon>Candidatus Micrarchaeia</taxon>
        <taxon>Candidatus Micrarchaeales</taxon>
        <taxon>Candidatus Micrarchaeaceae</taxon>
        <taxon>Candidatus Micrarchaeum</taxon>
    </lineage>
</organism>
<dbReference type="NCBIfam" id="NF003079">
    <property type="entry name" value="PRK04005.1"/>
    <property type="match status" value="1"/>
</dbReference>
<protein>
    <submittedName>
        <fullName evidence="4">50S ribosomal protein L18e</fullName>
    </submittedName>
</protein>
<dbReference type="Gene3D" id="3.100.10.10">
    <property type="match status" value="1"/>
</dbReference>
<dbReference type="Proteomes" id="UP000332487">
    <property type="component" value="Unassembled WGS sequence"/>
</dbReference>
<dbReference type="InterPro" id="IPR021131">
    <property type="entry name" value="Ribosomal_uL15/eL18"/>
</dbReference>
<name>C7DIN7_MICA2</name>
<sequence>MKTNAENNQIKEWIGLLKSERSKNRDRKLYGKLIKMVDMPKRKRHVVDLYKINENSNDGDVVIVPGKVLSKGSIDHKISLSAIWYSQSAKKTLEKANCSILPFSEALKQKKIKIVI</sequence>
<dbReference type="InterPro" id="IPR036227">
    <property type="entry name" value="Ribosomal_uL15/eL18_sf"/>
</dbReference>
<reference evidence="4 5" key="1">
    <citation type="journal article" date="2009" name="Genome Biol.">
        <title>Community-wide analysis of microbial genome sequence signatures.</title>
        <authorList>
            <person name="Dick G.J."/>
            <person name="Andersson A.F."/>
            <person name="Baker B.J."/>
            <person name="Simmons S.L."/>
            <person name="Thomas B.C."/>
            <person name="Yelton A.P."/>
            <person name="Banfield J.F."/>
        </authorList>
    </citation>
    <scope>NUCLEOTIDE SEQUENCE [LARGE SCALE GENOMIC DNA]</scope>
    <source>
        <strain evidence="4">ARMAN-2</strain>
    </source>
</reference>
<accession>C7DIN7</accession>
<evidence type="ECO:0000256" key="1">
    <source>
        <dbReference type="ARBA" id="ARBA00022980"/>
    </source>
</evidence>
<keyword evidence="1 4" id="KW-0689">Ribosomal protein</keyword>
<dbReference type="SUPFAM" id="SSF52080">
    <property type="entry name" value="Ribosomal proteins L15p and L18e"/>
    <property type="match status" value="1"/>
</dbReference>
<gene>
    <name evidence="4" type="ORF">UNLARM2_0925</name>
</gene>
<keyword evidence="2" id="KW-0687">Ribonucleoprotein</keyword>
<reference evidence="4 5" key="2">
    <citation type="journal article" date="2010" name="Proc. Natl. Acad. Sci. U.S.A.">
        <title>Enigmatic, ultrasmall, uncultivated Archaea.</title>
        <authorList>
            <person name="Baker B.J."/>
            <person name="Comolli L.R."/>
            <person name="Dick G.J."/>
            <person name="Hauser L.J."/>
            <person name="Hyatt D."/>
            <person name="Dill B.D."/>
            <person name="Land M.L."/>
            <person name="Verberkmoes N.C."/>
            <person name="Hettich R.L."/>
            <person name="Banfield J.F."/>
        </authorList>
    </citation>
    <scope>NUCLEOTIDE SEQUENCE [LARGE SCALE GENOMIC DNA]</scope>
    <source>
        <strain evidence="4">ARMAN-2</strain>
    </source>
</reference>
<evidence type="ECO:0000256" key="2">
    <source>
        <dbReference type="ARBA" id="ARBA00023274"/>
    </source>
</evidence>
<dbReference type="EMBL" id="GG697241">
    <property type="protein sequence ID" value="EET89811.1"/>
    <property type="molecule type" value="Genomic_DNA"/>
</dbReference>
<proteinExistence type="predicted"/>
<dbReference type="AlphaFoldDB" id="C7DIN7"/>
<evidence type="ECO:0000313" key="5">
    <source>
        <dbReference type="Proteomes" id="UP000332487"/>
    </source>
</evidence>
<keyword evidence="5" id="KW-1185">Reference proteome</keyword>
<feature type="domain" description="Large ribosomal subunit protein uL15/eL18" evidence="3">
    <location>
        <begin position="32"/>
        <end position="100"/>
    </location>
</feature>
<dbReference type="GO" id="GO:0005840">
    <property type="term" value="C:ribosome"/>
    <property type="evidence" value="ECO:0007669"/>
    <property type="project" value="UniProtKB-KW"/>
</dbReference>